<dbReference type="Proteomes" id="UP000019402">
    <property type="component" value="Unassembled WGS sequence"/>
</dbReference>
<evidence type="ECO:0000256" key="1">
    <source>
        <dbReference type="ARBA" id="ARBA00022801"/>
    </source>
</evidence>
<evidence type="ECO:0000313" key="6">
    <source>
        <dbReference type="Proteomes" id="UP000019402"/>
    </source>
</evidence>
<dbReference type="Pfam" id="PF02018">
    <property type="entry name" value="CBM_4_9"/>
    <property type="match status" value="1"/>
</dbReference>
<dbReference type="OrthoDB" id="1082871at2"/>
<dbReference type="Pfam" id="PF11790">
    <property type="entry name" value="Glyco_hydro_cc"/>
    <property type="match status" value="1"/>
</dbReference>
<dbReference type="InterPro" id="IPR008979">
    <property type="entry name" value="Galactose-bd-like_sf"/>
</dbReference>
<protein>
    <submittedName>
        <fullName evidence="5">Beta-xylosidase</fullName>
    </submittedName>
</protein>
<dbReference type="Gene3D" id="3.20.20.80">
    <property type="entry name" value="Glycosidases"/>
    <property type="match status" value="1"/>
</dbReference>
<proteinExistence type="predicted"/>
<name>W7YNX1_9BACT</name>
<evidence type="ECO:0000256" key="2">
    <source>
        <dbReference type="SAM" id="SignalP"/>
    </source>
</evidence>
<evidence type="ECO:0000313" key="5">
    <source>
        <dbReference type="EMBL" id="GAF04084.1"/>
    </source>
</evidence>
<feature type="domain" description="CBM-cenC" evidence="3">
    <location>
        <begin position="313"/>
        <end position="430"/>
    </location>
</feature>
<dbReference type="PROSITE" id="PS51257">
    <property type="entry name" value="PROKAR_LIPOPROTEIN"/>
    <property type="match status" value="1"/>
</dbReference>
<dbReference type="EMBL" id="BAMD01000037">
    <property type="protein sequence ID" value="GAF04084.1"/>
    <property type="molecule type" value="Genomic_DNA"/>
</dbReference>
<dbReference type="GO" id="GO:0016798">
    <property type="term" value="F:hydrolase activity, acting on glycosyl bonds"/>
    <property type="evidence" value="ECO:0007669"/>
    <property type="project" value="InterPro"/>
</dbReference>
<dbReference type="PANTHER" id="PTHR34154:SF3">
    <property type="entry name" value="ALKALI-SENSITIVE LINKAGE PROTEIN 1"/>
    <property type="match status" value="1"/>
</dbReference>
<dbReference type="eggNOG" id="COG1595">
    <property type="taxonomic scope" value="Bacteria"/>
</dbReference>
<dbReference type="InterPro" id="IPR003305">
    <property type="entry name" value="CenC_carb-bd"/>
</dbReference>
<dbReference type="PANTHER" id="PTHR34154">
    <property type="entry name" value="ALKALI-SENSITIVE LINKAGE PROTEIN 1"/>
    <property type="match status" value="1"/>
</dbReference>
<sequence>MKQLLIIINAMLWLVFVSCEDTFVTGSDAFTFNEELVAVSDTATPQLIITEKKGVCITKKNAKWPIRVSMFKPFWHYSWGNEITEYDVEGVEFVPMFWGGNVSQTGIDRMLSYKQDGLIQYVLGFNEPDSKEQSNVSVDKALETWPLLESIGLPLGSPATVNPENDWMQEFMTRSGQLGYRVDFVCVHNYGGINAQTLLDKLERVYNLYGKPIWITEFAVADWGAASPEENKYTASQVLDFMKIVLPELEKRDYIHRYSWFSFGLNSAPGTCSALFDSDGNYTELGQYYANFTANEECGEGVEVPPLAPVGDNLLINGDFETGDLTGWSTVGDVKGESTYQINGTASVRMTGNSASDRQLSQKITLEGGKSYALTFTGRIHNGHGAEGIKVNDNGGELYAKIKIGEGKATTLITLTEDVATTKTVNFEVPEEEIEVTVIFMKNKDIAYVDDVEVILLDN</sequence>
<dbReference type="STRING" id="869213.GCA_000517085_01112"/>
<keyword evidence="6" id="KW-1185">Reference proteome</keyword>
<feature type="signal peptide" evidence="2">
    <location>
        <begin position="1"/>
        <end position="19"/>
    </location>
</feature>
<dbReference type="GO" id="GO:0071966">
    <property type="term" value="P:fungal-type cell wall polysaccharide metabolic process"/>
    <property type="evidence" value="ECO:0007669"/>
    <property type="project" value="TreeGrafter"/>
</dbReference>
<accession>W7YNX1</accession>
<organism evidence="5 6">
    <name type="scientific">Saccharicrinis fermentans DSM 9555 = JCM 21142</name>
    <dbReference type="NCBI Taxonomy" id="869213"/>
    <lineage>
        <taxon>Bacteria</taxon>
        <taxon>Pseudomonadati</taxon>
        <taxon>Bacteroidota</taxon>
        <taxon>Bacteroidia</taxon>
        <taxon>Marinilabiliales</taxon>
        <taxon>Marinilabiliaceae</taxon>
        <taxon>Saccharicrinis</taxon>
    </lineage>
</organism>
<dbReference type="InterPro" id="IPR017853">
    <property type="entry name" value="GH"/>
</dbReference>
<dbReference type="AlphaFoldDB" id="W7YNX1"/>
<dbReference type="InterPro" id="IPR024655">
    <property type="entry name" value="Asl1_glyco_hydro_catalytic"/>
</dbReference>
<reference evidence="5 6" key="1">
    <citation type="journal article" date="2014" name="Genome Announc.">
        <title>Draft Genome Sequence of Cytophaga fermentans JCM 21142T, a Facultative Anaerobe Isolated from Marine Mud.</title>
        <authorList>
            <person name="Starns D."/>
            <person name="Oshima K."/>
            <person name="Suda W."/>
            <person name="Iino T."/>
            <person name="Yuki M."/>
            <person name="Inoue J."/>
            <person name="Kitamura K."/>
            <person name="Iida T."/>
            <person name="Darby A."/>
            <person name="Hattori M."/>
            <person name="Ohkuma M."/>
        </authorList>
    </citation>
    <scope>NUCLEOTIDE SEQUENCE [LARGE SCALE GENOMIC DNA]</scope>
    <source>
        <strain evidence="5 6">JCM 21142</strain>
    </source>
</reference>
<dbReference type="SUPFAM" id="SSF49785">
    <property type="entry name" value="Galactose-binding domain-like"/>
    <property type="match status" value="1"/>
</dbReference>
<keyword evidence="2" id="KW-0732">Signal</keyword>
<dbReference type="Gene3D" id="2.60.120.260">
    <property type="entry name" value="Galactose-binding domain-like"/>
    <property type="match status" value="1"/>
</dbReference>
<evidence type="ECO:0000259" key="3">
    <source>
        <dbReference type="Pfam" id="PF02018"/>
    </source>
</evidence>
<comment type="caution">
    <text evidence="5">The sequence shown here is derived from an EMBL/GenBank/DDBJ whole genome shotgun (WGS) entry which is preliminary data.</text>
</comment>
<gene>
    <name evidence="5" type="ORF">JCM21142_72779</name>
</gene>
<keyword evidence="1" id="KW-0378">Hydrolase</keyword>
<dbReference type="InterPro" id="IPR053183">
    <property type="entry name" value="ASL1"/>
</dbReference>
<evidence type="ECO:0000259" key="4">
    <source>
        <dbReference type="Pfam" id="PF11790"/>
    </source>
</evidence>
<feature type="domain" description="Asl1-like glycosyl hydrolase catalytic" evidence="4">
    <location>
        <begin position="70"/>
        <end position="289"/>
    </location>
</feature>
<dbReference type="RefSeq" id="WP_161636282.1">
    <property type="nucleotide sequence ID" value="NZ_BAMD01000037.1"/>
</dbReference>
<dbReference type="SUPFAM" id="SSF51445">
    <property type="entry name" value="(Trans)glycosidases"/>
    <property type="match status" value="1"/>
</dbReference>
<feature type="chain" id="PRO_5004906879" evidence="2">
    <location>
        <begin position="20"/>
        <end position="459"/>
    </location>
</feature>